<dbReference type="KEGG" id="kng:KNAG_0B01180"/>
<dbReference type="EMBL" id="HE978315">
    <property type="protein sequence ID" value="CCK68565.1"/>
    <property type="molecule type" value="Genomic_DNA"/>
</dbReference>
<dbReference type="OMA" id="YRPKNAN"/>
<evidence type="ECO:0000256" key="1">
    <source>
        <dbReference type="SAM" id="MobiDB-lite"/>
    </source>
</evidence>
<accession>J7R192</accession>
<dbReference type="CDD" id="cd23704">
    <property type="entry name" value="mS44"/>
    <property type="match status" value="1"/>
</dbReference>
<dbReference type="HOGENOM" id="CLU_894829_0_0_1"/>
<dbReference type="GO" id="GO:0003735">
    <property type="term" value="F:structural constituent of ribosome"/>
    <property type="evidence" value="ECO:0007669"/>
    <property type="project" value="EnsemblFungi"/>
</dbReference>
<gene>
    <name evidence="2" type="primary">KNAG0B01180</name>
    <name evidence="2" type="ordered locus">KNAG_0B01180</name>
</gene>
<evidence type="ECO:0000313" key="3">
    <source>
        <dbReference type="Proteomes" id="UP000006310"/>
    </source>
</evidence>
<feature type="region of interest" description="Disordered" evidence="1">
    <location>
        <begin position="320"/>
        <end position="342"/>
    </location>
</feature>
<sequence>MLHIRQSLFKTGSAGRLRIRLQWRSESTGRTTPKQQLADYFEYYMTPIAQRPFIYRPRNANILLTMDIKDPKTNLPVKPRAPIKPIAKSVLNEYIKSATEKGELFEWFKNWTKVSVRKRHLWNYLDAKHIQNALVHSFFETGDYCRIVGFFYTKRGSLVNSGNVGAYNVEEFFNTLVMCNLHRQRVKGFNEPERAAKKLKVAWGVVTQRENKSGLADLLVQCMAKEQNFKPSLRAFVRKEVLELPTSASLSDSEELKQFVAANENTYLICRTLLDYGSDTITGGNLDTLKRFVTEYQQASQKFNLSDKYDAYVKALEQLYPKSEQSPAQTETTTDEPAQPSE</sequence>
<reference evidence="2 3" key="1">
    <citation type="journal article" date="2011" name="Proc. Natl. Acad. Sci. U.S.A.">
        <title>Evolutionary erosion of yeast sex chromosomes by mating-type switching accidents.</title>
        <authorList>
            <person name="Gordon J.L."/>
            <person name="Armisen D."/>
            <person name="Proux-Wera E."/>
            <person name="Oheigeartaigh S.S."/>
            <person name="Byrne K.P."/>
            <person name="Wolfe K.H."/>
        </authorList>
    </citation>
    <scope>NUCLEOTIDE SEQUENCE [LARGE SCALE GENOMIC DNA]</scope>
    <source>
        <strain evidence="3">ATCC MYA-139 / BCRC 22969 / CBS 8797 / CCRC 22969 / KCTC 17520 / NBRC 10181 / NCYC 3082</strain>
    </source>
</reference>
<dbReference type="AlphaFoldDB" id="J7R192"/>
<reference evidence="3" key="2">
    <citation type="submission" date="2012-08" db="EMBL/GenBank/DDBJ databases">
        <title>Genome sequence of Kazachstania naganishii.</title>
        <authorList>
            <person name="Gordon J.L."/>
            <person name="Armisen D."/>
            <person name="Proux-Wera E."/>
            <person name="OhEigeartaigh S.S."/>
            <person name="Byrne K.P."/>
            <person name="Wolfe K.H."/>
        </authorList>
    </citation>
    <scope>NUCLEOTIDE SEQUENCE [LARGE SCALE GENOMIC DNA]</scope>
    <source>
        <strain evidence="3">ATCC MYA-139 / BCRC 22969 / CBS 8797 / CCRC 22969 / KCTC 17520 / NBRC 10181 / NCYC 3082</strain>
    </source>
</reference>
<dbReference type="OrthoDB" id="4061106at2759"/>
<dbReference type="RefSeq" id="XP_022462811.1">
    <property type="nucleotide sequence ID" value="XM_022611398.1"/>
</dbReference>
<protein>
    <submittedName>
        <fullName evidence="2">Uncharacterized protein</fullName>
    </submittedName>
</protein>
<dbReference type="Proteomes" id="UP000006310">
    <property type="component" value="Chromosome 2"/>
</dbReference>
<evidence type="ECO:0000313" key="2">
    <source>
        <dbReference type="EMBL" id="CCK68565.1"/>
    </source>
</evidence>
<organism evidence="2 3">
    <name type="scientific">Huiozyma naganishii (strain ATCC MYA-139 / BCRC 22969 / CBS 8797 / KCTC 17520 / NBRC 10181 / NCYC 3082 / Yp74L-3)</name>
    <name type="common">Yeast</name>
    <name type="synonym">Kazachstania naganishii</name>
    <dbReference type="NCBI Taxonomy" id="1071383"/>
    <lineage>
        <taxon>Eukaryota</taxon>
        <taxon>Fungi</taxon>
        <taxon>Dikarya</taxon>
        <taxon>Ascomycota</taxon>
        <taxon>Saccharomycotina</taxon>
        <taxon>Saccharomycetes</taxon>
        <taxon>Saccharomycetales</taxon>
        <taxon>Saccharomycetaceae</taxon>
        <taxon>Huiozyma</taxon>
    </lineage>
</organism>
<keyword evidence="3" id="KW-1185">Reference proteome</keyword>
<dbReference type="GeneID" id="34524215"/>
<dbReference type="STRING" id="1071383.J7R192"/>
<dbReference type="GO" id="GO:0005763">
    <property type="term" value="C:mitochondrial small ribosomal subunit"/>
    <property type="evidence" value="ECO:0007669"/>
    <property type="project" value="EnsemblFungi"/>
</dbReference>
<feature type="compositionally biased region" description="Polar residues" evidence="1">
    <location>
        <begin position="323"/>
        <end position="342"/>
    </location>
</feature>
<proteinExistence type="predicted"/>
<dbReference type="eggNOG" id="ENOG502RYVU">
    <property type="taxonomic scope" value="Eukaryota"/>
</dbReference>
<dbReference type="InterPro" id="IPR059185">
    <property type="entry name" value="MRP13_sacc"/>
</dbReference>
<name>J7R192_HUIN7</name>